<evidence type="ECO:0000313" key="2">
    <source>
        <dbReference type="Proteomes" id="UP000246894"/>
    </source>
</evidence>
<dbReference type="PANTHER" id="PTHR43564">
    <property type="entry name" value="KYNURENINE FORMAMIDASE-LIKE PROTEIN"/>
    <property type="match status" value="1"/>
</dbReference>
<dbReference type="InterPro" id="IPR007325">
    <property type="entry name" value="KFase/CYL"/>
</dbReference>
<dbReference type="Pfam" id="PF04199">
    <property type="entry name" value="Cyclase"/>
    <property type="match status" value="1"/>
</dbReference>
<proteinExistence type="predicted"/>
<dbReference type="AlphaFoldDB" id="A0A2Z3RX00"/>
<dbReference type="OrthoDB" id="7067800at2"/>
<dbReference type="SUPFAM" id="SSF102198">
    <property type="entry name" value="Putative cyclase"/>
    <property type="match status" value="1"/>
</dbReference>
<evidence type="ECO:0000313" key="1">
    <source>
        <dbReference type="EMBL" id="AWR20684.1"/>
    </source>
</evidence>
<dbReference type="InterPro" id="IPR037175">
    <property type="entry name" value="KFase_sf"/>
</dbReference>
<organism evidence="1 2">
    <name type="scientific">Aurantimicrobium photophilum</name>
    <dbReference type="NCBI Taxonomy" id="1987356"/>
    <lineage>
        <taxon>Bacteria</taxon>
        <taxon>Bacillati</taxon>
        <taxon>Actinomycetota</taxon>
        <taxon>Actinomycetes</taxon>
        <taxon>Micrococcales</taxon>
        <taxon>Microbacteriaceae</taxon>
        <taxon>Aurantimicrobium</taxon>
    </lineage>
</organism>
<dbReference type="RefSeq" id="WP_110232619.1">
    <property type="nucleotide sequence ID" value="NZ_CP023994.1"/>
</dbReference>
<protein>
    <submittedName>
        <fullName evidence="1">Kynurenine formamidase</fullName>
        <ecNumber evidence="1">3.5.1.9</ecNumber>
    </submittedName>
</protein>
<dbReference type="EMBL" id="CP023994">
    <property type="protein sequence ID" value="AWR20684.1"/>
    <property type="molecule type" value="Genomic_DNA"/>
</dbReference>
<sequence length="255" mass="28047">MRFVDLSMPLDDIVPVDPPFLRPKIEYKDHIGGLKDMFNMYGILPEQLPDGQGLAAETVTMTTHAGTHVDAPWHYHPTMNGGERAWTIDEVPLDWFFRPGVKLDLTHLPSGHLVTPEDIDQALAAIEYTLKPFDIVLMHTVAAASYGREDYVDTGVGFGRAATLHLTGQGIKVVGTDAWGWDLPIPVNRQLFESTGDPSVVWEGHKAGADVAYCQIEKLQHLDQLPATGFTVACFPTKVRGASAGWTRAVAIFED</sequence>
<dbReference type="EC" id="3.5.1.9" evidence="1"/>
<dbReference type="GO" id="GO:0019441">
    <property type="term" value="P:L-tryptophan catabolic process to kynurenine"/>
    <property type="evidence" value="ECO:0007669"/>
    <property type="project" value="InterPro"/>
</dbReference>
<dbReference type="GO" id="GO:0004061">
    <property type="term" value="F:arylformamidase activity"/>
    <property type="evidence" value="ECO:0007669"/>
    <property type="project" value="UniProtKB-EC"/>
</dbReference>
<reference evidence="1 2" key="1">
    <citation type="submission" date="2017-10" db="EMBL/GenBank/DDBJ databases">
        <title>Genome of an Actinobacterium that displays light-enhanced growth.</title>
        <authorList>
            <person name="Maresca J.A."/>
            <person name="Hempel P."/>
            <person name="Shevchenko O."/>
            <person name="Miller K.J."/>
            <person name="Hahn M.W."/>
        </authorList>
    </citation>
    <scope>NUCLEOTIDE SEQUENCE [LARGE SCALE GENOMIC DNA]</scope>
    <source>
        <strain evidence="1 2">MWH-Mo1</strain>
    </source>
</reference>
<dbReference type="KEGG" id="aum:AURMO_00059"/>
<name>A0A2Z3RX00_9MICO</name>
<keyword evidence="2" id="KW-1185">Reference proteome</keyword>
<accession>A0A2Z3RX00</accession>
<dbReference type="PANTHER" id="PTHR43564:SF2">
    <property type="entry name" value="BLR6059 PROTEIN"/>
    <property type="match status" value="1"/>
</dbReference>
<dbReference type="Gene3D" id="3.50.30.50">
    <property type="entry name" value="Putative cyclase"/>
    <property type="match status" value="1"/>
</dbReference>
<gene>
    <name evidence="1" type="ORF">AURMO_00059</name>
</gene>
<keyword evidence="1" id="KW-0378">Hydrolase</keyword>
<dbReference type="Proteomes" id="UP000246894">
    <property type="component" value="Chromosome"/>
</dbReference>